<evidence type="ECO:0000256" key="1">
    <source>
        <dbReference type="ARBA" id="ARBA00002247"/>
    </source>
</evidence>
<evidence type="ECO:0000256" key="3">
    <source>
        <dbReference type="ARBA" id="ARBA00011284"/>
    </source>
</evidence>
<evidence type="ECO:0000313" key="8">
    <source>
        <dbReference type="Proteomes" id="UP000247555"/>
    </source>
</evidence>
<evidence type="ECO:0000256" key="4">
    <source>
        <dbReference type="ARBA" id="ARBA00016274"/>
    </source>
</evidence>
<comment type="similarity">
    <text evidence="2 6">Belongs to the NifW family.</text>
</comment>
<protein>
    <recommendedName>
        <fullName evidence="4 6">Nitrogenase-stabilizing/protective protein NifW</fullName>
    </recommendedName>
</protein>
<proteinExistence type="inferred from homology"/>
<comment type="subunit">
    <text evidence="3 6">Homotrimer; associates with NifD.</text>
</comment>
<evidence type="ECO:0000256" key="5">
    <source>
        <dbReference type="ARBA" id="ARBA00023231"/>
    </source>
</evidence>
<dbReference type="RefSeq" id="WP_110392217.1">
    <property type="nucleotide sequence ID" value="NZ_CALCOA010000245.1"/>
</dbReference>
<dbReference type="PIRSF" id="PIRSF005790">
    <property type="entry name" value="NifW"/>
    <property type="match status" value="1"/>
</dbReference>
<reference evidence="7 8" key="1">
    <citation type="submission" date="2018-05" db="EMBL/GenBank/DDBJ databases">
        <title>Genomic Encyclopedia of Type Strains, Phase IV (KMG-IV): sequencing the most valuable type-strain genomes for metagenomic binning, comparative biology and taxonomic classification.</title>
        <authorList>
            <person name="Goeker M."/>
        </authorList>
    </citation>
    <scope>NUCLEOTIDE SEQUENCE [LARGE SCALE GENOMIC DNA]</scope>
    <source>
        <strain evidence="7 8">DSM 29661</strain>
    </source>
</reference>
<dbReference type="InterPro" id="IPR004893">
    <property type="entry name" value="NifW"/>
</dbReference>
<keyword evidence="8" id="KW-1185">Reference proteome</keyword>
<sequence length="113" mass="13079">MDTDLSLLEALDELSSAEDFLDYFSVPYTPSVVQVNRLHILQRFHDYLGRYAANMPPEESAQRSIYRLWLERAYLDFVESDALTEKVFRVFQQHDLPGGGHTSFVSLDRVFSS</sequence>
<evidence type="ECO:0000256" key="2">
    <source>
        <dbReference type="ARBA" id="ARBA00008351"/>
    </source>
</evidence>
<dbReference type="EMBL" id="QJKI01000038">
    <property type="protein sequence ID" value="PXX73703.1"/>
    <property type="molecule type" value="Genomic_DNA"/>
</dbReference>
<name>A0A318KQL1_9NEIS</name>
<comment type="function">
    <text evidence="1 6">May protect the nitrogenase Fe-Mo protein from oxidative damage.</text>
</comment>
<dbReference type="OrthoDB" id="9811868at2"/>
<comment type="caution">
    <text evidence="7">The sequence shown here is derived from an EMBL/GenBank/DDBJ whole genome shotgun (WGS) entry which is preliminary data.</text>
</comment>
<dbReference type="Proteomes" id="UP000247555">
    <property type="component" value="Unassembled WGS sequence"/>
</dbReference>
<gene>
    <name evidence="6" type="primary">nifW</name>
    <name evidence="7" type="ORF">DFR34_1386</name>
</gene>
<dbReference type="Pfam" id="PF03206">
    <property type="entry name" value="NifW"/>
    <property type="match status" value="1"/>
</dbReference>
<evidence type="ECO:0000313" key="7">
    <source>
        <dbReference type="EMBL" id="PXX73703.1"/>
    </source>
</evidence>
<keyword evidence="5 6" id="KW-0535">Nitrogen fixation</keyword>
<organism evidence="7 8">
    <name type="scientific">Rivihabitans pingtungensis</name>
    <dbReference type="NCBI Taxonomy" id="1054498"/>
    <lineage>
        <taxon>Bacteria</taxon>
        <taxon>Pseudomonadati</taxon>
        <taxon>Pseudomonadota</taxon>
        <taxon>Betaproteobacteria</taxon>
        <taxon>Neisseriales</taxon>
        <taxon>Aquaspirillaceae</taxon>
        <taxon>Rivihabitans</taxon>
    </lineage>
</organism>
<dbReference type="AlphaFoldDB" id="A0A318KQL1"/>
<evidence type="ECO:0000256" key="6">
    <source>
        <dbReference type="HAMAP-Rule" id="MF_00529"/>
    </source>
</evidence>
<accession>A0A318KQL1</accession>
<dbReference type="HAMAP" id="MF_00529">
    <property type="entry name" value="NifW"/>
    <property type="match status" value="1"/>
</dbReference>
<dbReference type="GO" id="GO:0009399">
    <property type="term" value="P:nitrogen fixation"/>
    <property type="evidence" value="ECO:0007669"/>
    <property type="project" value="UniProtKB-UniRule"/>
</dbReference>